<evidence type="ECO:0000313" key="2">
    <source>
        <dbReference type="Proteomes" id="UP000199662"/>
    </source>
</evidence>
<name>A0A1H7D0W9_9FIRM</name>
<dbReference type="EMBL" id="FNZK01000024">
    <property type="protein sequence ID" value="SEJ91735.1"/>
    <property type="molecule type" value="Genomic_DNA"/>
</dbReference>
<sequence length="379" mass="43409">MQKDFHYDVVYVLAQWAGYSAVESDTIAHSSQYVDDAIHSGVVKFTNGAMFSRVSSAHSAFDLCHNINEIEDQFVWVPFHFLPGNLGLPAGQAAEQDMTDRLICYPNSYVGREMILECLKQKGSRTELHRLGITLHIYADSWAHQGFSGIISKKNQIKNLQYKESGTGIIKTVDEFILKAEDKTHAWINKYLPLGHGAVFTYPDLPYVSEWSFEYEDGRNPGAGTENFMKRNNIEIFIDAANHIYKTLCLFKQGTIPEDIETMFDTTIGLSAEQEQILRKTFTNFTGHETEVRHTDWQREINSHSIPGVDEIPEYYKQGEKSWEYLALGTELDVHQLEQTVEYSDAFLLSDWKLFHDALQIHRTYILNELLPKYGICAV</sequence>
<dbReference type="AlphaFoldDB" id="A0A1H7D0W9"/>
<dbReference type="RefSeq" id="WP_091835092.1">
    <property type="nucleotide sequence ID" value="NZ_FNZK01000024.1"/>
</dbReference>
<organism evidence="1 2">
    <name type="scientific">Propionispira arboris</name>
    <dbReference type="NCBI Taxonomy" id="84035"/>
    <lineage>
        <taxon>Bacteria</taxon>
        <taxon>Bacillati</taxon>
        <taxon>Bacillota</taxon>
        <taxon>Negativicutes</taxon>
        <taxon>Selenomonadales</taxon>
        <taxon>Selenomonadaceae</taxon>
        <taxon>Propionispira</taxon>
    </lineage>
</organism>
<keyword evidence="2" id="KW-1185">Reference proteome</keyword>
<evidence type="ECO:0000313" key="1">
    <source>
        <dbReference type="EMBL" id="SEJ91735.1"/>
    </source>
</evidence>
<proteinExistence type="predicted"/>
<dbReference type="InterPro" id="IPR046653">
    <property type="entry name" value="DUF6765"/>
</dbReference>
<dbReference type="Proteomes" id="UP000199662">
    <property type="component" value="Unassembled WGS sequence"/>
</dbReference>
<dbReference type="Pfam" id="PF20551">
    <property type="entry name" value="DUF6765"/>
    <property type="match status" value="1"/>
</dbReference>
<accession>A0A1H7D0W9</accession>
<protein>
    <submittedName>
        <fullName evidence="1">Uncharacterized protein</fullName>
    </submittedName>
</protein>
<gene>
    <name evidence="1" type="ORF">SAMN05660742_1248</name>
</gene>
<reference evidence="1 2" key="1">
    <citation type="submission" date="2016-10" db="EMBL/GenBank/DDBJ databases">
        <authorList>
            <person name="de Groot N.N."/>
        </authorList>
    </citation>
    <scope>NUCLEOTIDE SEQUENCE [LARGE SCALE GENOMIC DNA]</scope>
    <source>
        <strain evidence="1 2">DSM 2179</strain>
    </source>
</reference>